<proteinExistence type="predicted"/>
<dbReference type="Proteomes" id="UP000522081">
    <property type="component" value="Unassembled WGS sequence"/>
</dbReference>
<evidence type="ECO:0000313" key="1">
    <source>
        <dbReference type="EMBL" id="NYH94740.1"/>
    </source>
</evidence>
<dbReference type="EMBL" id="JACBZF010000002">
    <property type="protein sequence ID" value="NYH94740.1"/>
    <property type="molecule type" value="Genomic_DNA"/>
</dbReference>
<sequence>MDQYFVPAFLKLTVYRTEIRREMRAYRAVMAAIRQVGKGGSHFVRTDFQPIGSAAGKVQWTALNSTQPFFTGPVAPVWFRRWGAIV</sequence>
<accession>A0A7Y9XWL3</accession>
<reference evidence="1 2" key="1">
    <citation type="submission" date="2020-07" db="EMBL/GenBank/DDBJ databases">
        <title>Genomic Encyclopedia of Type Strains, Phase IV (KMG-IV): sequencing the most valuable type-strain genomes for metagenomic binning, comparative biology and taxonomic classification.</title>
        <authorList>
            <person name="Goeker M."/>
        </authorList>
    </citation>
    <scope>NUCLEOTIDE SEQUENCE [LARGE SCALE GENOMIC DNA]</scope>
    <source>
        <strain evidence="1 2">DSM 29043</strain>
    </source>
</reference>
<evidence type="ECO:0000313" key="2">
    <source>
        <dbReference type="Proteomes" id="UP000522081"/>
    </source>
</evidence>
<name>A0A7Y9XWL3_9SPHN</name>
<dbReference type="RefSeq" id="WP_179406694.1">
    <property type="nucleotide sequence ID" value="NZ_BMGF01000006.1"/>
</dbReference>
<keyword evidence="2" id="KW-1185">Reference proteome</keyword>
<dbReference type="AlphaFoldDB" id="A0A7Y9XWL3"/>
<comment type="caution">
    <text evidence="1">The sequence shown here is derived from an EMBL/GenBank/DDBJ whole genome shotgun (WGS) entry which is preliminary data.</text>
</comment>
<gene>
    <name evidence="1" type="ORF">FHS75_001059</name>
</gene>
<organism evidence="1 2">
    <name type="scientific">Novosphingobium marinum</name>
    <dbReference type="NCBI Taxonomy" id="1514948"/>
    <lineage>
        <taxon>Bacteria</taxon>
        <taxon>Pseudomonadati</taxon>
        <taxon>Pseudomonadota</taxon>
        <taxon>Alphaproteobacteria</taxon>
        <taxon>Sphingomonadales</taxon>
        <taxon>Sphingomonadaceae</taxon>
        <taxon>Novosphingobium</taxon>
    </lineage>
</organism>
<protein>
    <submittedName>
        <fullName evidence="1">Uncharacterized protein</fullName>
    </submittedName>
</protein>